<feature type="transmembrane region" description="Helical" evidence="1">
    <location>
        <begin position="85"/>
        <end position="104"/>
    </location>
</feature>
<dbReference type="EMBL" id="JBHULS010000001">
    <property type="protein sequence ID" value="MFD2550901.1"/>
    <property type="molecule type" value="Genomic_DNA"/>
</dbReference>
<evidence type="ECO:0000313" key="3">
    <source>
        <dbReference type="Proteomes" id="UP001597472"/>
    </source>
</evidence>
<feature type="transmembrane region" description="Helical" evidence="1">
    <location>
        <begin position="116"/>
        <end position="137"/>
    </location>
</feature>
<gene>
    <name evidence="2" type="ORF">ACFSQP_03635</name>
</gene>
<keyword evidence="1" id="KW-0472">Membrane</keyword>
<organism evidence="2 3">
    <name type="scientific">Bizionia sediminis</name>
    <dbReference type="NCBI Taxonomy" id="1737064"/>
    <lineage>
        <taxon>Bacteria</taxon>
        <taxon>Pseudomonadati</taxon>
        <taxon>Bacteroidota</taxon>
        <taxon>Flavobacteriia</taxon>
        <taxon>Flavobacteriales</taxon>
        <taxon>Flavobacteriaceae</taxon>
        <taxon>Bizionia</taxon>
    </lineage>
</organism>
<proteinExistence type="predicted"/>
<keyword evidence="3" id="KW-1185">Reference proteome</keyword>
<evidence type="ECO:0008006" key="4">
    <source>
        <dbReference type="Google" id="ProtNLM"/>
    </source>
</evidence>
<protein>
    <recommendedName>
        <fullName evidence="4">Sugar transporter</fullName>
    </recommendedName>
</protein>
<dbReference type="Proteomes" id="UP001597472">
    <property type="component" value="Unassembled WGS sequence"/>
</dbReference>
<feature type="transmembrane region" description="Helical" evidence="1">
    <location>
        <begin position="56"/>
        <end position="78"/>
    </location>
</feature>
<sequence length="143" mass="15818">MNQLHKPTTSFWLVSIAALLWNIMGVIAYLMQAFSVKSEQLTTLPTEQPLLTETPAWVTAAFAIAVFGGTLGSLALLLRKKWARLVFLISLIGIISQMFYNFFISQEFANSNPSAIILPLLVLLIGVYLVIYSKLAIAKGWIA</sequence>
<feature type="transmembrane region" description="Helical" evidence="1">
    <location>
        <begin position="12"/>
        <end position="36"/>
    </location>
</feature>
<dbReference type="RefSeq" id="WP_376891846.1">
    <property type="nucleotide sequence ID" value="NZ_JBHULS010000001.1"/>
</dbReference>
<keyword evidence="1" id="KW-0812">Transmembrane</keyword>
<reference evidence="3" key="1">
    <citation type="journal article" date="2019" name="Int. J. Syst. Evol. Microbiol.">
        <title>The Global Catalogue of Microorganisms (GCM) 10K type strain sequencing project: providing services to taxonomists for standard genome sequencing and annotation.</title>
        <authorList>
            <consortium name="The Broad Institute Genomics Platform"/>
            <consortium name="The Broad Institute Genome Sequencing Center for Infectious Disease"/>
            <person name="Wu L."/>
            <person name="Ma J."/>
        </authorList>
    </citation>
    <scope>NUCLEOTIDE SEQUENCE [LARGE SCALE GENOMIC DNA]</scope>
    <source>
        <strain evidence="3">KCTC 42587</strain>
    </source>
</reference>
<name>A0ABW5KPG2_9FLAO</name>
<keyword evidence="1" id="KW-1133">Transmembrane helix</keyword>
<evidence type="ECO:0000256" key="1">
    <source>
        <dbReference type="SAM" id="Phobius"/>
    </source>
</evidence>
<evidence type="ECO:0000313" key="2">
    <source>
        <dbReference type="EMBL" id="MFD2550901.1"/>
    </source>
</evidence>
<comment type="caution">
    <text evidence="2">The sequence shown here is derived from an EMBL/GenBank/DDBJ whole genome shotgun (WGS) entry which is preliminary data.</text>
</comment>
<accession>A0ABW5KPG2</accession>